<dbReference type="SUPFAM" id="SSF56112">
    <property type="entry name" value="Protein kinase-like (PK-like)"/>
    <property type="match status" value="1"/>
</dbReference>
<dbReference type="InterPro" id="IPR011009">
    <property type="entry name" value="Kinase-like_dom_sf"/>
</dbReference>
<comment type="caution">
    <text evidence="1">The sequence shown here is derived from an EMBL/GenBank/DDBJ whole genome shotgun (WGS) entry which is preliminary data.</text>
</comment>
<dbReference type="RefSeq" id="WP_055733098.1">
    <property type="nucleotide sequence ID" value="NZ_BMDY01000029.1"/>
</dbReference>
<proteinExistence type="predicted"/>
<name>A0ABQ1I794_9ALTE</name>
<keyword evidence="2" id="KW-1185">Reference proteome</keyword>
<reference evidence="2" key="1">
    <citation type="journal article" date="2019" name="Int. J. Syst. Evol. Microbiol.">
        <title>The Global Catalogue of Microorganisms (GCM) 10K type strain sequencing project: providing services to taxonomists for standard genome sequencing and annotation.</title>
        <authorList>
            <consortium name="The Broad Institute Genomics Platform"/>
            <consortium name="The Broad Institute Genome Sequencing Center for Infectious Disease"/>
            <person name="Wu L."/>
            <person name="Ma J."/>
        </authorList>
    </citation>
    <scope>NUCLEOTIDE SEQUENCE [LARGE SCALE GENOMIC DNA]</scope>
    <source>
        <strain evidence="2">CGMCC 1.10131</strain>
    </source>
</reference>
<accession>A0ABQ1I794</accession>
<dbReference type="EMBL" id="BMDY01000029">
    <property type="protein sequence ID" value="GGB19297.1"/>
    <property type="molecule type" value="Genomic_DNA"/>
</dbReference>
<dbReference type="Gene3D" id="1.10.510.10">
    <property type="entry name" value="Transferase(Phosphotransferase) domain 1"/>
    <property type="match status" value="1"/>
</dbReference>
<sequence>MNAIVEQRQQAQLRFQQGEQNIVVGKIENCPLPPEELASLNLNSPYVVEVFDDGLTATVIHLCINGRHYNLKRRRAEARVQNIDGETSFLNEVQRRQDLQALKDKASTAAAFKHIVTTLYADYRLGFILSPWIDGKPLCSFSREIFRQIFDTMFALEQVGLMEWDLCPGNILYDGRQIYLFDFGYMYRFDPLEHYNSDGLASPAFHAVERLETRNVFGYLLRYQDVMTANDQLALYRELKEVGLDIYTQKLIWLKQNFAHPSVIHWQTEIIERWEYALDNDRSLKNLFIAESFRSHCLDIQDDISGKSCTPMTLKRIDKVITMAATVYLQLQNNGALLFDNATLDQLALIKKYQDYRHLAQQYQLK</sequence>
<organism evidence="1 2">
    <name type="scientific">Agarivorans gilvus</name>
    <dbReference type="NCBI Taxonomy" id="680279"/>
    <lineage>
        <taxon>Bacteria</taxon>
        <taxon>Pseudomonadati</taxon>
        <taxon>Pseudomonadota</taxon>
        <taxon>Gammaproteobacteria</taxon>
        <taxon>Alteromonadales</taxon>
        <taxon>Alteromonadaceae</taxon>
        <taxon>Agarivorans</taxon>
    </lineage>
</organism>
<evidence type="ECO:0000313" key="2">
    <source>
        <dbReference type="Proteomes" id="UP000651977"/>
    </source>
</evidence>
<gene>
    <name evidence="1" type="ORF">GCM10007414_35880</name>
</gene>
<evidence type="ECO:0008006" key="3">
    <source>
        <dbReference type="Google" id="ProtNLM"/>
    </source>
</evidence>
<dbReference type="Proteomes" id="UP000651977">
    <property type="component" value="Unassembled WGS sequence"/>
</dbReference>
<protein>
    <recommendedName>
        <fullName evidence="3">Phosphotransferase</fullName>
    </recommendedName>
</protein>
<evidence type="ECO:0000313" key="1">
    <source>
        <dbReference type="EMBL" id="GGB19297.1"/>
    </source>
</evidence>